<dbReference type="GeneID" id="132803727"/>
<dbReference type="RefSeq" id="XP_060673136.1">
    <property type="nucleotide sequence ID" value="XM_060817153.1"/>
</dbReference>
<evidence type="ECO:0000313" key="2">
    <source>
        <dbReference type="RefSeq" id="XP_060673136.1"/>
    </source>
</evidence>
<reference evidence="2" key="1">
    <citation type="submission" date="2025-08" db="UniProtKB">
        <authorList>
            <consortium name="RefSeq"/>
        </authorList>
    </citation>
    <scope>IDENTIFICATION</scope>
    <source>
        <tissue evidence="2">Seedling</tissue>
    </source>
</reference>
<organism evidence="1 2">
    <name type="scientific">Ziziphus jujuba</name>
    <name type="common">Chinese jujube</name>
    <name type="synonym">Ziziphus sativa</name>
    <dbReference type="NCBI Taxonomy" id="326968"/>
    <lineage>
        <taxon>Eukaryota</taxon>
        <taxon>Viridiplantae</taxon>
        <taxon>Streptophyta</taxon>
        <taxon>Embryophyta</taxon>
        <taxon>Tracheophyta</taxon>
        <taxon>Spermatophyta</taxon>
        <taxon>Magnoliopsida</taxon>
        <taxon>eudicotyledons</taxon>
        <taxon>Gunneridae</taxon>
        <taxon>Pentapetalae</taxon>
        <taxon>rosids</taxon>
        <taxon>fabids</taxon>
        <taxon>Rosales</taxon>
        <taxon>Rhamnaceae</taxon>
        <taxon>Paliureae</taxon>
        <taxon>Ziziphus</taxon>
    </lineage>
</organism>
<accession>A0ABM4A8T3</accession>
<gene>
    <name evidence="2" type="primary">LOC132803727</name>
</gene>
<dbReference type="Proteomes" id="UP001652623">
    <property type="component" value="Chromosome 1"/>
</dbReference>
<protein>
    <submittedName>
        <fullName evidence="2">Uncharacterized protein LOC132803727</fullName>
    </submittedName>
</protein>
<name>A0ABM4A8T3_ZIZJJ</name>
<sequence>MQSPTYVSAYPSGGIWVDGGGDLNSDRLCSQCSKCESSKGPPSEDYPHMTAFDDTLIAAALQSDYVESRDRGVYSVPNIKGGQSTEFNAYFEWKSSSDSASGYDRFSNYMDKCSGGQTYLTANKHGKVRLRSLNSLETLAEADWKSIKPPVELNHREFRSWVSHSTGKCLTVFKGKSQNNQTLRTSDCKFDGSNLFQLFAFRFHYHKAFCCCGIYND</sequence>
<keyword evidence="1" id="KW-1185">Reference proteome</keyword>
<evidence type="ECO:0000313" key="1">
    <source>
        <dbReference type="Proteomes" id="UP001652623"/>
    </source>
</evidence>
<proteinExistence type="predicted"/>